<dbReference type="RefSeq" id="WP_179750175.1">
    <property type="nucleotide sequence ID" value="NZ_JACCBU010000001.1"/>
</dbReference>
<dbReference type="AlphaFoldDB" id="A0A7Y9I5A6"/>
<dbReference type="GO" id="GO:0000976">
    <property type="term" value="F:transcription cis-regulatory region binding"/>
    <property type="evidence" value="ECO:0007669"/>
    <property type="project" value="TreeGrafter"/>
</dbReference>
<dbReference type="PANTHER" id="PTHR30055">
    <property type="entry name" value="HTH-TYPE TRANSCRIPTIONAL REGULATOR RUTR"/>
    <property type="match status" value="1"/>
</dbReference>
<evidence type="ECO:0000256" key="3">
    <source>
        <dbReference type="ARBA" id="ARBA00023163"/>
    </source>
</evidence>
<keyword evidence="3" id="KW-0804">Transcription</keyword>
<evidence type="ECO:0000256" key="4">
    <source>
        <dbReference type="PROSITE-ProRule" id="PRU00335"/>
    </source>
</evidence>
<protein>
    <submittedName>
        <fullName evidence="6">AcrR family transcriptional regulator</fullName>
    </submittedName>
</protein>
<dbReference type="PRINTS" id="PR00455">
    <property type="entry name" value="HTHTETR"/>
</dbReference>
<proteinExistence type="predicted"/>
<dbReference type="Gene3D" id="1.10.357.10">
    <property type="entry name" value="Tetracycline Repressor, domain 2"/>
    <property type="match status" value="1"/>
</dbReference>
<dbReference type="InterPro" id="IPR011075">
    <property type="entry name" value="TetR_C"/>
</dbReference>
<evidence type="ECO:0000313" key="7">
    <source>
        <dbReference type="Proteomes" id="UP000569914"/>
    </source>
</evidence>
<accession>A0A7Y9I5A6</accession>
<keyword evidence="2 4" id="KW-0238">DNA-binding</keyword>
<sequence length="219" mass="23742">MANSAESRRGGRPRSAEIGAAALEVTLALLDETGYRRLSIEEVARRAGTSRPALYRRWPTRPALVLAALAGRLDGIQIPDTGCTMCDLGEAIGVFVAAFRRLPPDVIGPLLADCAADPELHTLFMATLFDPPRQAVRQTLARAVERGDLRRDLDLELAVDLLGSLVHHRVLFGHAPFGDTEIETAVETLLGGIAADYPALLEHSRRQLEAPTVLHHLHG</sequence>
<dbReference type="EMBL" id="JACCBU010000001">
    <property type="protein sequence ID" value="NYE70586.1"/>
    <property type="molecule type" value="Genomic_DNA"/>
</dbReference>
<reference evidence="6 7" key="1">
    <citation type="submission" date="2020-07" db="EMBL/GenBank/DDBJ databases">
        <title>Sequencing the genomes of 1000 actinobacteria strains.</title>
        <authorList>
            <person name="Klenk H.-P."/>
        </authorList>
    </citation>
    <scope>NUCLEOTIDE SEQUENCE [LARGE SCALE GENOMIC DNA]</scope>
    <source>
        <strain evidence="6 7">DSM 22083</strain>
    </source>
</reference>
<evidence type="ECO:0000313" key="6">
    <source>
        <dbReference type="EMBL" id="NYE70586.1"/>
    </source>
</evidence>
<dbReference type="SUPFAM" id="SSF48498">
    <property type="entry name" value="Tetracyclin repressor-like, C-terminal domain"/>
    <property type="match status" value="1"/>
</dbReference>
<organism evidence="6 7">
    <name type="scientific">Microlunatus parietis</name>
    <dbReference type="NCBI Taxonomy" id="682979"/>
    <lineage>
        <taxon>Bacteria</taxon>
        <taxon>Bacillati</taxon>
        <taxon>Actinomycetota</taxon>
        <taxon>Actinomycetes</taxon>
        <taxon>Propionibacteriales</taxon>
        <taxon>Propionibacteriaceae</taxon>
        <taxon>Microlunatus</taxon>
    </lineage>
</organism>
<gene>
    <name evidence="6" type="ORF">BKA15_001915</name>
</gene>
<dbReference type="Pfam" id="PF00440">
    <property type="entry name" value="TetR_N"/>
    <property type="match status" value="1"/>
</dbReference>
<dbReference type="GO" id="GO:0003700">
    <property type="term" value="F:DNA-binding transcription factor activity"/>
    <property type="evidence" value="ECO:0007669"/>
    <property type="project" value="TreeGrafter"/>
</dbReference>
<comment type="caution">
    <text evidence="6">The sequence shown here is derived from an EMBL/GenBank/DDBJ whole genome shotgun (WGS) entry which is preliminary data.</text>
</comment>
<dbReference type="PROSITE" id="PS50977">
    <property type="entry name" value="HTH_TETR_2"/>
    <property type="match status" value="1"/>
</dbReference>
<evidence type="ECO:0000256" key="2">
    <source>
        <dbReference type="ARBA" id="ARBA00023125"/>
    </source>
</evidence>
<dbReference type="PANTHER" id="PTHR30055:SF148">
    <property type="entry name" value="TETR-FAMILY TRANSCRIPTIONAL REGULATOR"/>
    <property type="match status" value="1"/>
</dbReference>
<feature type="DNA-binding region" description="H-T-H motif" evidence="4">
    <location>
        <begin position="39"/>
        <end position="58"/>
    </location>
</feature>
<keyword evidence="1" id="KW-0805">Transcription regulation</keyword>
<dbReference type="InterPro" id="IPR050109">
    <property type="entry name" value="HTH-type_TetR-like_transc_reg"/>
</dbReference>
<dbReference type="InterPro" id="IPR009057">
    <property type="entry name" value="Homeodomain-like_sf"/>
</dbReference>
<evidence type="ECO:0000256" key="1">
    <source>
        <dbReference type="ARBA" id="ARBA00023015"/>
    </source>
</evidence>
<feature type="domain" description="HTH tetR-type" evidence="5">
    <location>
        <begin position="16"/>
        <end position="76"/>
    </location>
</feature>
<name>A0A7Y9I5A6_9ACTN</name>
<dbReference type="InterPro" id="IPR036271">
    <property type="entry name" value="Tet_transcr_reg_TetR-rel_C_sf"/>
</dbReference>
<dbReference type="Pfam" id="PF16859">
    <property type="entry name" value="TetR_C_11"/>
    <property type="match status" value="1"/>
</dbReference>
<dbReference type="InterPro" id="IPR001647">
    <property type="entry name" value="HTH_TetR"/>
</dbReference>
<dbReference type="SUPFAM" id="SSF46689">
    <property type="entry name" value="Homeodomain-like"/>
    <property type="match status" value="1"/>
</dbReference>
<keyword evidence="7" id="KW-1185">Reference proteome</keyword>
<dbReference type="Gene3D" id="1.10.10.60">
    <property type="entry name" value="Homeodomain-like"/>
    <property type="match status" value="1"/>
</dbReference>
<dbReference type="Proteomes" id="UP000569914">
    <property type="component" value="Unassembled WGS sequence"/>
</dbReference>
<evidence type="ECO:0000259" key="5">
    <source>
        <dbReference type="PROSITE" id="PS50977"/>
    </source>
</evidence>